<dbReference type="InterPro" id="IPR027417">
    <property type="entry name" value="P-loop_NTPase"/>
</dbReference>
<dbReference type="Proteomes" id="UP000252726">
    <property type="component" value="Segment"/>
</dbReference>
<sequence length="226" mass="25147">MQTRDLRPAGDFARQYGVKMLAYGPPGSGKTPLINTAPRPVLLITEPGMLSMRGSTVPAWEAPTVERIDEFFDWLFRSNESKGFDTVGVDSVSQLAEIVVKAELKRNRDGRKAYGEMARKVLDHLTGLYYMQQKHTYLIAKQAMAEEEGTQVKKPYFPGQELGIQVPHLYDLIGHVAKTTVPGVQSQVLAIRTAPTFGINAPRDRSGRLNELEQPDLTALFKKAMS</sequence>
<organism evidence="1 2">
    <name type="scientific">Escherichia phage Halfdan</name>
    <dbReference type="NCBI Taxonomy" id="2234092"/>
    <lineage>
        <taxon>Viruses</taxon>
        <taxon>Duplodnaviria</taxon>
        <taxon>Heunggongvirae</taxon>
        <taxon>Uroviricota</taxon>
        <taxon>Caudoviricetes</taxon>
        <taxon>Halfdanvirus</taxon>
        <taxon>Halfdanvirus halfdan</taxon>
    </lineage>
</organism>
<accession>A0A2Z5H483</accession>
<dbReference type="EMBL" id="MH362766">
    <property type="protein sequence ID" value="AXC34302.1"/>
    <property type="molecule type" value="Genomic_DNA"/>
</dbReference>
<keyword evidence="2" id="KW-1185">Reference proteome</keyword>
<proteinExistence type="predicted"/>
<reference evidence="2" key="1">
    <citation type="submission" date="2018-05" db="EMBL/GenBank/DDBJ databases">
        <title>Exploring Bacteriophages for Innovative Applications.</title>
        <authorList>
            <person name="Olsen N.S."/>
            <person name="Kot W."/>
            <person name="Hansen L.H."/>
        </authorList>
    </citation>
    <scope>NUCLEOTIDE SEQUENCE [LARGE SCALE GENOMIC DNA]</scope>
</reference>
<name>A0A2Z5H483_9CAUD</name>
<dbReference type="Pfam" id="PF13479">
    <property type="entry name" value="AAA_24"/>
    <property type="match status" value="1"/>
</dbReference>
<dbReference type="GeneID" id="79513894"/>
<dbReference type="SUPFAM" id="SSF52540">
    <property type="entry name" value="P-loop containing nucleoside triphosphate hydrolases"/>
    <property type="match status" value="1"/>
</dbReference>
<protein>
    <submittedName>
        <fullName evidence="1">AAA domain protein</fullName>
    </submittedName>
</protein>
<dbReference type="KEGG" id="vg:79513894"/>
<dbReference type="RefSeq" id="YP_010731773.1">
    <property type="nucleotide sequence ID" value="NC_072811.1"/>
</dbReference>
<evidence type="ECO:0000313" key="2">
    <source>
        <dbReference type="Proteomes" id="UP000252726"/>
    </source>
</evidence>
<evidence type="ECO:0000313" key="1">
    <source>
        <dbReference type="EMBL" id="AXC34302.1"/>
    </source>
</evidence>